<reference evidence="2" key="1">
    <citation type="submission" date="2022-07" db="EMBL/GenBank/DDBJ databases">
        <title>Phylogenomic reconstructions and comparative analyses of Kickxellomycotina fungi.</title>
        <authorList>
            <person name="Reynolds N.K."/>
            <person name="Stajich J.E."/>
            <person name="Barry K."/>
            <person name="Grigoriev I.V."/>
            <person name="Crous P."/>
            <person name="Smith M.E."/>
        </authorList>
    </citation>
    <scope>NUCLEOTIDE SEQUENCE</scope>
    <source>
        <strain evidence="2">NBRC 105414</strain>
    </source>
</reference>
<gene>
    <name evidence="2" type="ORF">H4R18_001073</name>
</gene>
<proteinExistence type="predicted"/>
<dbReference type="GO" id="GO:0016747">
    <property type="term" value="F:acyltransferase activity, transferring groups other than amino-acyl groups"/>
    <property type="evidence" value="ECO:0007669"/>
    <property type="project" value="TreeGrafter"/>
</dbReference>
<dbReference type="PANTHER" id="PTHR31642:SF310">
    <property type="entry name" value="FATTY ALCOHOL:CAFFEOYL-COA ACYLTRANSFERASE"/>
    <property type="match status" value="1"/>
</dbReference>
<name>A0A9W8LKT5_9FUNG</name>
<keyword evidence="3" id="KW-1185">Reference proteome</keyword>
<keyword evidence="1" id="KW-0808">Transferase</keyword>
<accession>A0A9W8LKT5</accession>
<protein>
    <recommendedName>
        <fullName evidence="4">Acyltransferase</fullName>
    </recommendedName>
</protein>
<dbReference type="OrthoDB" id="1862401at2759"/>
<dbReference type="InterPro" id="IPR050317">
    <property type="entry name" value="Plant_Fungal_Acyltransferase"/>
</dbReference>
<organism evidence="2 3">
    <name type="scientific">Coemansia javaensis</name>
    <dbReference type="NCBI Taxonomy" id="2761396"/>
    <lineage>
        <taxon>Eukaryota</taxon>
        <taxon>Fungi</taxon>
        <taxon>Fungi incertae sedis</taxon>
        <taxon>Zoopagomycota</taxon>
        <taxon>Kickxellomycotina</taxon>
        <taxon>Kickxellomycetes</taxon>
        <taxon>Kickxellales</taxon>
        <taxon>Kickxellaceae</taxon>
        <taxon>Coemansia</taxon>
    </lineage>
</organism>
<dbReference type="Pfam" id="PF02458">
    <property type="entry name" value="Transferase"/>
    <property type="match status" value="1"/>
</dbReference>
<dbReference type="InterPro" id="IPR023213">
    <property type="entry name" value="CAT-like_dom_sf"/>
</dbReference>
<evidence type="ECO:0000313" key="2">
    <source>
        <dbReference type="EMBL" id="KAJ2784533.1"/>
    </source>
</evidence>
<evidence type="ECO:0000256" key="1">
    <source>
        <dbReference type="ARBA" id="ARBA00022679"/>
    </source>
</evidence>
<sequence>MDSFLKNVKSQTFALCGWDTVVALVNIPFTYYFKNTNADPGAPFMPSGMLRASFLRALQEFPIFAGHLVFNSAGRGFVVVDKDNLNMPEYIESQSQVHYRFLEAARFSWDAVPHEVVTVNTCTTRGKSGIIKLLNVHVVRLRNNSGLILFVSTPHYIVDGVGYTEFMTRWAELCRWMASGSVAEPPSRDCIFDRRAIVRALPDAEEDIGPTASRIYKARSLLGHFIASLSPESLGDFLAEGLRMIPSEAHTFYISREAIEILRAQAYARCADSPRLSDNDIITALTSHVVAKGIRTDAERPENQGLWTRAKRAAARAILGNAGEFMTMVIADIRPRLKKLGEARYAGGSVSGFPVFHPMDELARGTDFYGMLAAAGGRIRACVNGLTAPYIRGINRVLDEDPKMYAHAWAQIMMRPQTLLITNQTRFGLYGCDFGAGAPRWVGGMPTFATNMACILPMDHPSDGYNVYLSAEKQIMRCVLEDEVWAAHTRFVN</sequence>
<dbReference type="EMBL" id="JANBUL010000025">
    <property type="protein sequence ID" value="KAJ2784533.1"/>
    <property type="molecule type" value="Genomic_DNA"/>
</dbReference>
<comment type="caution">
    <text evidence="2">The sequence shown here is derived from an EMBL/GenBank/DDBJ whole genome shotgun (WGS) entry which is preliminary data.</text>
</comment>
<dbReference type="PANTHER" id="PTHR31642">
    <property type="entry name" value="TRICHOTHECENE 3-O-ACETYLTRANSFERASE"/>
    <property type="match status" value="1"/>
</dbReference>
<dbReference type="Proteomes" id="UP001140217">
    <property type="component" value="Unassembled WGS sequence"/>
</dbReference>
<dbReference type="GO" id="GO:0044550">
    <property type="term" value="P:secondary metabolite biosynthetic process"/>
    <property type="evidence" value="ECO:0007669"/>
    <property type="project" value="TreeGrafter"/>
</dbReference>
<dbReference type="AlphaFoldDB" id="A0A9W8LKT5"/>
<evidence type="ECO:0008006" key="4">
    <source>
        <dbReference type="Google" id="ProtNLM"/>
    </source>
</evidence>
<evidence type="ECO:0000313" key="3">
    <source>
        <dbReference type="Proteomes" id="UP001140217"/>
    </source>
</evidence>
<dbReference type="Gene3D" id="3.30.559.10">
    <property type="entry name" value="Chloramphenicol acetyltransferase-like domain"/>
    <property type="match status" value="2"/>
</dbReference>